<dbReference type="OrthoDB" id="330911at2157"/>
<sequence length="413" mass="44537">MTGPDLRSFVSRTTALISATPPSTGRETRAWIVDPLLETLGWDRHAESTITDTTVEDVHLEYVLAVESVPVLFVAVEPYGHDLTDQRARNLLEAMAWTGVDRAIYTNGHSVAFVAGTTDADRLLCSLSSLPDHESSIEHYTRAAATKRLETNTEDAVARRLAVNRSSVTEAMTDQLVAAAGDSYRDEFETATDRLLDRLVVSFADNDSERFESVSDDVALEFTEPSHEHPSTDSSAVSRASTGDESGGGSVDETPIEADTNSEVIEGENTAETSSSEPETEPETDSTGEDTSTNETEPDTEYVARFFNDRGSIGAVGHSRSEQALVSVAEYLFERGLSGITVPWSPDDDSVPTLLNDNPQRATGEPMAAPRELSNGYSLETAGDADAHARIAEALAARAGLRVMLTGDWESAE</sequence>
<feature type="region of interest" description="Disordered" evidence="1">
    <location>
        <begin position="223"/>
        <end position="299"/>
    </location>
</feature>
<gene>
    <name evidence="2" type="ORF">B2G88_02035</name>
</gene>
<dbReference type="RefSeq" id="WP_087713839.1">
    <property type="nucleotide sequence ID" value="NZ_MWPH01000001.1"/>
</dbReference>
<feature type="compositionally biased region" description="Acidic residues" evidence="1">
    <location>
        <begin position="278"/>
        <end position="288"/>
    </location>
</feature>
<protein>
    <recommendedName>
        <fullName evidence="4">Type I restriction enzyme R protein N-terminal domain-containing protein</fullName>
    </recommendedName>
</protein>
<feature type="compositionally biased region" description="Low complexity" evidence="1">
    <location>
        <begin position="268"/>
        <end position="277"/>
    </location>
</feature>
<keyword evidence="3" id="KW-1185">Reference proteome</keyword>
<comment type="caution">
    <text evidence="2">The sequence shown here is derived from an EMBL/GenBank/DDBJ whole genome shotgun (WGS) entry which is preliminary data.</text>
</comment>
<dbReference type="EMBL" id="MWPH01000001">
    <property type="protein sequence ID" value="OVE85628.1"/>
    <property type="molecule type" value="Genomic_DNA"/>
</dbReference>
<accession>A0A202EBR7</accession>
<proteinExistence type="predicted"/>
<dbReference type="AlphaFoldDB" id="A0A202EBR7"/>
<organism evidence="2 3">
    <name type="scientific">Natronolimnobius baerhuensis</name>
    <dbReference type="NCBI Taxonomy" id="253108"/>
    <lineage>
        <taxon>Archaea</taxon>
        <taxon>Methanobacteriati</taxon>
        <taxon>Methanobacteriota</taxon>
        <taxon>Stenosarchaea group</taxon>
        <taxon>Halobacteria</taxon>
        <taxon>Halobacteriales</taxon>
        <taxon>Natrialbaceae</taxon>
        <taxon>Natronolimnobius</taxon>
    </lineage>
</organism>
<evidence type="ECO:0000313" key="3">
    <source>
        <dbReference type="Proteomes" id="UP000196084"/>
    </source>
</evidence>
<evidence type="ECO:0000256" key="1">
    <source>
        <dbReference type="SAM" id="MobiDB-lite"/>
    </source>
</evidence>
<reference evidence="2 3" key="1">
    <citation type="submission" date="2017-02" db="EMBL/GenBank/DDBJ databases">
        <title>Natronthermophilus aegyptiacus gen. nov.,sp. nov., an aerobic, extremely halophilic alkalithermophilic archaeon isolated from the athalassohaline Wadi An Natrun, Egypt.</title>
        <authorList>
            <person name="Zhao B."/>
        </authorList>
    </citation>
    <scope>NUCLEOTIDE SEQUENCE [LARGE SCALE GENOMIC DNA]</scope>
    <source>
        <strain evidence="2 3">CGMCC 1.3597</strain>
    </source>
</reference>
<evidence type="ECO:0008006" key="4">
    <source>
        <dbReference type="Google" id="ProtNLM"/>
    </source>
</evidence>
<dbReference type="Proteomes" id="UP000196084">
    <property type="component" value="Unassembled WGS sequence"/>
</dbReference>
<feature type="compositionally biased region" description="Polar residues" evidence="1">
    <location>
        <begin position="232"/>
        <end position="244"/>
    </location>
</feature>
<evidence type="ECO:0000313" key="2">
    <source>
        <dbReference type="EMBL" id="OVE85628.1"/>
    </source>
</evidence>
<name>A0A202EBR7_9EURY</name>